<comment type="caution">
    <text evidence="1">The sequence shown here is derived from an EMBL/GenBank/DDBJ whole genome shotgun (WGS) entry which is preliminary data.</text>
</comment>
<dbReference type="STRING" id="1797457.A2160_05795"/>
<gene>
    <name evidence="1" type="ORF">A2160_05795</name>
</gene>
<dbReference type="SUPFAM" id="SSF82607">
    <property type="entry name" value="YbaB-like"/>
    <property type="match status" value="1"/>
</dbReference>
<evidence type="ECO:0000313" key="1">
    <source>
        <dbReference type="EMBL" id="OGD62868.1"/>
    </source>
</evidence>
<reference evidence="1 2" key="1">
    <citation type="journal article" date="2016" name="Nat. Commun.">
        <title>Thousands of microbial genomes shed light on interconnected biogeochemical processes in an aquifer system.</title>
        <authorList>
            <person name="Anantharaman K."/>
            <person name="Brown C.T."/>
            <person name="Hug L.A."/>
            <person name="Sharon I."/>
            <person name="Castelle C.J."/>
            <person name="Probst A.J."/>
            <person name="Thomas B.C."/>
            <person name="Singh A."/>
            <person name="Wilkins M.J."/>
            <person name="Karaoz U."/>
            <person name="Brodie E.L."/>
            <person name="Williams K.H."/>
            <person name="Hubbard S.S."/>
            <person name="Banfield J.F."/>
        </authorList>
    </citation>
    <scope>NUCLEOTIDE SEQUENCE [LARGE SCALE GENOMIC DNA]</scope>
</reference>
<dbReference type="Proteomes" id="UP000177006">
    <property type="component" value="Unassembled WGS sequence"/>
</dbReference>
<name>A0A1F5E688_9BACT</name>
<dbReference type="Gene3D" id="3.30.1310.10">
    <property type="entry name" value="Nucleoid-associated protein YbaB-like domain"/>
    <property type="match status" value="1"/>
</dbReference>
<dbReference type="AlphaFoldDB" id="A0A1F5E688"/>
<sequence length="97" mass="10428">MGVFDKVKQLGELKKMRDQAMAIQKQLAAQSIAVDEDGIKVVISGDQKIQQLEVNGAQNALLVEKLNKALKKSQEMAAKTMQEMSGGLGGLLKGMGQ</sequence>
<organism evidence="1 2">
    <name type="scientific">Candidatus Beckwithbacteria bacterium RBG_13_42_9</name>
    <dbReference type="NCBI Taxonomy" id="1797457"/>
    <lineage>
        <taxon>Bacteria</taxon>
        <taxon>Candidatus Beckwithiibacteriota</taxon>
    </lineage>
</organism>
<accession>A0A1F5E688</accession>
<dbReference type="InterPro" id="IPR036894">
    <property type="entry name" value="YbaB-like_sf"/>
</dbReference>
<dbReference type="EMBL" id="MEZK01000015">
    <property type="protein sequence ID" value="OGD62868.1"/>
    <property type="molecule type" value="Genomic_DNA"/>
</dbReference>
<evidence type="ECO:0008006" key="3">
    <source>
        <dbReference type="Google" id="ProtNLM"/>
    </source>
</evidence>
<dbReference type="Pfam" id="PF02575">
    <property type="entry name" value="YbaB_DNA_bd"/>
    <property type="match status" value="1"/>
</dbReference>
<evidence type="ECO:0000313" key="2">
    <source>
        <dbReference type="Proteomes" id="UP000177006"/>
    </source>
</evidence>
<protein>
    <recommendedName>
        <fullName evidence="3">Nucleoid-associated protein, YbaB/EbfC family</fullName>
    </recommendedName>
</protein>
<dbReference type="GO" id="GO:0003677">
    <property type="term" value="F:DNA binding"/>
    <property type="evidence" value="ECO:0007669"/>
    <property type="project" value="InterPro"/>
</dbReference>
<proteinExistence type="predicted"/>
<dbReference type="InterPro" id="IPR004401">
    <property type="entry name" value="YbaB/EbfC"/>
</dbReference>